<feature type="non-terminal residue" evidence="8">
    <location>
        <position position="69"/>
    </location>
</feature>
<dbReference type="InterPro" id="IPR011831">
    <property type="entry name" value="ADP-Glc_PPase"/>
</dbReference>
<dbReference type="PROSITE" id="PS00808">
    <property type="entry name" value="ADP_GLC_PYROPHOSPH_1"/>
    <property type="match status" value="1"/>
</dbReference>
<feature type="domain" description="Nucleotidyl transferase" evidence="7">
    <location>
        <begin position="18"/>
        <end position="67"/>
    </location>
</feature>
<dbReference type="GO" id="GO:0008878">
    <property type="term" value="F:glucose-1-phosphate adenylyltransferase activity"/>
    <property type="evidence" value="ECO:0007669"/>
    <property type="project" value="InterPro"/>
</dbReference>
<evidence type="ECO:0000256" key="6">
    <source>
        <dbReference type="ARBA" id="ARBA00023056"/>
    </source>
</evidence>
<keyword evidence="3" id="KW-0548">Nucleotidyltransferase</keyword>
<keyword evidence="6" id="KW-0320">Glycogen biosynthesis</keyword>
<proteinExistence type="inferred from homology"/>
<dbReference type="InterPro" id="IPR005836">
    <property type="entry name" value="ADP_Glu_pyroP_CS"/>
</dbReference>
<evidence type="ECO:0000313" key="8">
    <source>
        <dbReference type="EMBL" id="KKL73919.1"/>
    </source>
</evidence>
<evidence type="ECO:0000256" key="2">
    <source>
        <dbReference type="ARBA" id="ARBA00022679"/>
    </source>
</evidence>
<dbReference type="SUPFAM" id="SSF53448">
    <property type="entry name" value="Nucleotide-diphospho-sugar transferases"/>
    <property type="match status" value="1"/>
</dbReference>
<evidence type="ECO:0000256" key="4">
    <source>
        <dbReference type="ARBA" id="ARBA00022741"/>
    </source>
</evidence>
<keyword evidence="4" id="KW-0547">Nucleotide-binding</keyword>
<evidence type="ECO:0000259" key="7">
    <source>
        <dbReference type="Pfam" id="PF00483"/>
    </source>
</evidence>
<evidence type="ECO:0000256" key="3">
    <source>
        <dbReference type="ARBA" id="ARBA00022695"/>
    </source>
</evidence>
<organism evidence="8">
    <name type="scientific">marine sediment metagenome</name>
    <dbReference type="NCBI Taxonomy" id="412755"/>
    <lineage>
        <taxon>unclassified sequences</taxon>
        <taxon>metagenomes</taxon>
        <taxon>ecological metagenomes</taxon>
    </lineage>
</organism>
<keyword evidence="5" id="KW-0067">ATP-binding</keyword>
<evidence type="ECO:0000256" key="5">
    <source>
        <dbReference type="ARBA" id="ARBA00022840"/>
    </source>
</evidence>
<name>A0A0F9EIU0_9ZZZZ</name>
<dbReference type="InterPro" id="IPR029044">
    <property type="entry name" value="Nucleotide-diphossugar_trans"/>
</dbReference>
<dbReference type="Pfam" id="PF00483">
    <property type="entry name" value="NTP_transferase"/>
    <property type="match status" value="1"/>
</dbReference>
<dbReference type="Gene3D" id="3.90.550.10">
    <property type="entry name" value="Spore Coat Polysaccharide Biosynthesis Protein SpsA, Chain A"/>
    <property type="match status" value="1"/>
</dbReference>
<reference evidence="8" key="1">
    <citation type="journal article" date="2015" name="Nature">
        <title>Complex archaea that bridge the gap between prokaryotes and eukaryotes.</title>
        <authorList>
            <person name="Spang A."/>
            <person name="Saw J.H."/>
            <person name="Jorgensen S.L."/>
            <person name="Zaremba-Niedzwiedzka K."/>
            <person name="Martijn J."/>
            <person name="Lind A.E."/>
            <person name="van Eijk R."/>
            <person name="Schleper C."/>
            <person name="Guy L."/>
            <person name="Ettema T.J."/>
        </authorList>
    </citation>
    <scope>NUCLEOTIDE SEQUENCE</scope>
</reference>
<dbReference type="AlphaFoldDB" id="A0A0F9EIU0"/>
<dbReference type="InterPro" id="IPR005835">
    <property type="entry name" value="NTP_transferase_dom"/>
</dbReference>
<evidence type="ECO:0000256" key="1">
    <source>
        <dbReference type="ARBA" id="ARBA00010443"/>
    </source>
</evidence>
<dbReference type="PANTHER" id="PTHR43523">
    <property type="entry name" value="GLUCOSE-1-PHOSPHATE ADENYLYLTRANSFERASE-RELATED"/>
    <property type="match status" value="1"/>
</dbReference>
<sequence>MPSYANRYISSLTRETYALILAGGRGSRLHELTNWRAKPAVYFGGKHRIIDFPLSNCINSGIRRVGIAT</sequence>
<comment type="similarity">
    <text evidence="1">Belongs to the bacterial/plant glucose-1-phosphate adenylyltransferase family.</text>
</comment>
<dbReference type="GO" id="GO:0005978">
    <property type="term" value="P:glycogen biosynthetic process"/>
    <property type="evidence" value="ECO:0007669"/>
    <property type="project" value="UniProtKB-KW"/>
</dbReference>
<accession>A0A0F9EIU0</accession>
<gene>
    <name evidence="8" type="ORF">LCGC14_2070060</name>
</gene>
<comment type="caution">
    <text evidence="8">The sequence shown here is derived from an EMBL/GenBank/DDBJ whole genome shotgun (WGS) entry which is preliminary data.</text>
</comment>
<dbReference type="GO" id="GO:0005524">
    <property type="term" value="F:ATP binding"/>
    <property type="evidence" value="ECO:0007669"/>
    <property type="project" value="UniProtKB-KW"/>
</dbReference>
<dbReference type="PANTHER" id="PTHR43523:SF2">
    <property type="entry name" value="GLUCOSE-1-PHOSPHATE ADENYLYLTRANSFERASE"/>
    <property type="match status" value="1"/>
</dbReference>
<protein>
    <recommendedName>
        <fullName evidence="7">Nucleotidyl transferase domain-containing protein</fullName>
    </recommendedName>
</protein>
<keyword evidence="2" id="KW-0808">Transferase</keyword>
<dbReference type="EMBL" id="LAZR01024816">
    <property type="protein sequence ID" value="KKL73919.1"/>
    <property type="molecule type" value="Genomic_DNA"/>
</dbReference>